<dbReference type="GO" id="GO:0005524">
    <property type="term" value="F:ATP binding"/>
    <property type="evidence" value="ECO:0007669"/>
    <property type="project" value="UniProtKB-KW"/>
</dbReference>
<dbReference type="PANTHER" id="PTHR42711:SF5">
    <property type="entry name" value="ABC TRANSPORTER ATP-BINDING PROTEIN NATA"/>
    <property type="match status" value="1"/>
</dbReference>
<feature type="transmembrane region" description="Helical" evidence="5">
    <location>
        <begin position="141"/>
        <end position="161"/>
    </location>
</feature>
<evidence type="ECO:0000313" key="7">
    <source>
        <dbReference type="EMBL" id="SFR67436.1"/>
    </source>
</evidence>
<evidence type="ECO:0000256" key="3">
    <source>
        <dbReference type="ARBA" id="ARBA00022741"/>
    </source>
</evidence>
<accession>A0A1I6IL40</accession>
<evidence type="ECO:0000256" key="5">
    <source>
        <dbReference type="SAM" id="Phobius"/>
    </source>
</evidence>
<keyword evidence="5" id="KW-0812">Transmembrane</keyword>
<evidence type="ECO:0000259" key="6">
    <source>
        <dbReference type="Pfam" id="PF00005"/>
    </source>
</evidence>
<dbReference type="PANTHER" id="PTHR42711">
    <property type="entry name" value="ABC TRANSPORTER ATP-BINDING PROTEIN"/>
    <property type="match status" value="1"/>
</dbReference>
<dbReference type="RefSeq" id="WP_089883061.1">
    <property type="nucleotide sequence ID" value="NZ_FOYS01000006.1"/>
</dbReference>
<dbReference type="InterPro" id="IPR003439">
    <property type="entry name" value="ABC_transporter-like_ATP-bd"/>
</dbReference>
<keyword evidence="4" id="KW-0067">ATP-binding</keyword>
<keyword evidence="8" id="KW-1185">Reference proteome</keyword>
<dbReference type="Gene3D" id="3.40.50.300">
    <property type="entry name" value="P-loop containing nucleotide triphosphate hydrolases"/>
    <property type="match status" value="1"/>
</dbReference>
<keyword evidence="5" id="KW-0472">Membrane</keyword>
<dbReference type="InterPro" id="IPR050763">
    <property type="entry name" value="ABC_transporter_ATP-binding"/>
</dbReference>
<dbReference type="SUPFAM" id="SSF52540">
    <property type="entry name" value="P-loop containing nucleoside triphosphate hydrolases"/>
    <property type="match status" value="1"/>
</dbReference>
<keyword evidence="5" id="KW-1133">Transmembrane helix</keyword>
<organism evidence="7 8">
    <name type="scientific">Halogeometricum limi</name>
    <dbReference type="NCBI Taxonomy" id="555875"/>
    <lineage>
        <taxon>Archaea</taxon>
        <taxon>Methanobacteriati</taxon>
        <taxon>Methanobacteriota</taxon>
        <taxon>Stenosarchaea group</taxon>
        <taxon>Halobacteria</taxon>
        <taxon>Halobacteriales</taxon>
        <taxon>Haloferacaceae</taxon>
        <taxon>Halogeometricum</taxon>
    </lineage>
</organism>
<dbReference type="Proteomes" id="UP000243250">
    <property type="component" value="Unassembled WGS sequence"/>
</dbReference>
<name>A0A1I6IL40_9EURY</name>
<keyword evidence="3" id="KW-0547">Nucleotide-binding</keyword>
<sequence length="171" mass="17616">MPSTTLAIDAADLTKRYGSTVTVDGLSLSVPEGTVYGFLGPNGAGKTTTMRMLTGLSEPTSGTASVADAPVTDRDALRGRIGCMPEEPPLYEQATAFEQLEYVGGLRGLSAAAVRDRPSDLFDALGLDAVPSASPALLRSAAALVVVLGGVLAALSGYQLTLDRVRDYGLP</sequence>
<gene>
    <name evidence="7" type="ORF">SAMN04488124_3362</name>
</gene>
<dbReference type="GO" id="GO:0016887">
    <property type="term" value="F:ATP hydrolysis activity"/>
    <property type="evidence" value="ECO:0007669"/>
    <property type="project" value="InterPro"/>
</dbReference>
<dbReference type="STRING" id="555875.SAMN04488124_3362"/>
<dbReference type="AlphaFoldDB" id="A0A1I6IL40"/>
<evidence type="ECO:0000256" key="2">
    <source>
        <dbReference type="ARBA" id="ARBA00022448"/>
    </source>
</evidence>
<dbReference type="EMBL" id="FOYS01000006">
    <property type="protein sequence ID" value="SFR67436.1"/>
    <property type="molecule type" value="Genomic_DNA"/>
</dbReference>
<dbReference type="Pfam" id="PF00005">
    <property type="entry name" value="ABC_tran"/>
    <property type="match status" value="1"/>
</dbReference>
<comment type="similarity">
    <text evidence="1">Belongs to the ABC transporter superfamily.</text>
</comment>
<dbReference type="OrthoDB" id="87732at2157"/>
<reference evidence="8" key="1">
    <citation type="submission" date="2016-10" db="EMBL/GenBank/DDBJ databases">
        <authorList>
            <person name="Varghese N."/>
            <person name="Submissions S."/>
        </authorList>
    </citation>
    <scope>NUCLEOTIDE SEQUENCE [LARGE SCALE GENOMIC DNA]</scope>
    <source>
        <strain evidence="8">CGMCC 1.8711</strain>
    </source>
</reference>
<evidence type="ECO:0000256" key="1">
    <source>
        <dbReference type="ARBA" id="ARBA00005417"/>
    </source>
</evidence>
<keyword evidence="2" id="KW-0813">Transport</keyword>
<protein>
    <submittedName>
        <fullName evidence="7">ABC transporter</fullName>
    </submittedName>
</protein>
<dbReference type="InterPro" id="IPR027417">
    <property type="entry name" value="P-loop_NTPase"/>
</dbReference>
<evidence type="ECO:0000256" key="4">
    <source>
        <dbReference type="ARBA" id="ARBA00022840"/>
    </source>
</evidence>
<evidence type="ECO:0000313" key="8">
    <source>
        <dbReference type="Proteomes" id="UP000243250"/>
    </source>
</evidence>
<proteinExistence type="inferred from homology"/>
<feature type="domain" description="ABC transporter" evidence="6">
    <location>
        <begin position="24"/>
        <end position="129"/>
    </location>
</feature>